<dbReference type="Pfam" id="PF04011">
    <property type="entry name" value="LemA"/>
    <property type="match status" value="1"/>
</dbReference>
<dbReference type="Gene3D" id="1.20.1440.20">
    <property type="entry name" value="LemA-like domain"/>
    <property type="match status" value="1"/>
</dbReference>
<dbReference type="PANTHER" id="PTHR34478:SF2">
    <property type="entry name" value="MEMBRANE PROTEIN"/>
    <property type="match status" value="1"/>
</dbReference>
<evidence type="ECO:0000256" key="2">
    <source>
        <dbReference type="ARBA" id="ARBA00008854"/>
    </source>
</evidence>
<accession>A0A2A5ASI4</accession>
<evidence type="ECO:0000256" key="3">
    <source>
        <dbReference type="ARBA" id="ARBA00022692"/>
    </source>
</evidence>
<dbReference type="PANTHER" id="PTHR34478">
    <property type="entry name" value="PROTEIN LEMA"/>
    <property type="match status" value="1"/>
</dbReference>
<proteinExistence type="inferred from homology"/>
<evidence type="ECO:0000256" key="1">
    <source>
        <dbReference type="ARBA" id="ARBA00004167"/>
    </source>
</evidence>
<dbReference type="EMBL" id="NVVJ01000072">
    <property type="protein sequence ID" value="PCJ21728.1"/>
    <property type="molecule type" value="Genomic_DNA"/>
</dbReference>
<dbReference type="Proteomes" id="UP000218327">
    <property type="component" value="Unassembled WGS sequence"/>
</dbReference>
<comment type="caution">
    <text evidence="7">The sequence shown here is derived from an EMBL/GenBank/DDBJ whole genome shotgun (WGS) entry which is preliminary data.</text>
</comment>
<reference evidence="8" key="1">
    <citation type="submission" date="2017-08" db="EMBL/GenBank/DDBJ databases">
        <title>A dynamic microbial community with high functional redundancy inhabits the cold, oxic subseafloor aquifer.</title>
        <authorList>
            <person name="Tully B.J."/>
            <person name="Wheat C.G."/>
            <person name="Glazer B.T."/>
            <person name="Huber J.A."/>
        </authorList>
    </citation>
    <scope>NUCLEOTIDE SEQUENCE [LARGE SCALE GENOMIC DNA]</scope>
</reference>
<keyword evidence="3 6" id="KW-0812">Transmembrane</keyword>
<feature type="transmembrane region" description="Helical" evidence="6">
    <location>
        <begin position="6"/>
        <end position="24"/>
    </location>
</feature>
<organism evidence="7 8">
    <name type="scientific">SAR86 cluster bacterium</name>
    <dbReference type="NCBI Taxonomy" id="2030880"/>
    <lineage>
        <taxon>Bacteria</taxon>
        <taxon>Pseudomonadati</taxon>
        <taxon>Pseudomonadota</taxon>
        <taxon>Gammaproteobacteria</taxon>
        <taxon>SAR86 cluster</taxon>
    </lineage>
</organism>
<gene>
    <name evidence="7" type="ORF">COA96_15330</name>
</gene>
<evidence type="ECO:0000313" key="7">
    <source>
        <dbReference type="EMBL" id="PCJ21728.1"/>
    </source>
</evidence>
<protein>
    <submittedName>
        <fullName evidence="7">LemA family protein</fullName>
    </submittedName>
</protein>
<evidence type="ECO:0000256" key="4">
    <source>
        <dbReference type="ARBA" id="ARBA00022989"/>
    </source>
</evidence>
<keyword evidence="5 6" id="KW-0472">Membrane</keyword>
<evidence type="ECO:0000256" key="6">
    <source>
        <dbReference type="SAM" id="Phobius"/>
    </source>
</evidence>
<evidence type="ECO:0000256" key="5">
    <source>
        <dbReference type="ARBA" id="ARBA00023136"/>
    </source>
</evidence>
<dbReference type="SUPFAM" id="SSF140478">
    <property type="entry name" value="LemA-like"/>
    <property type="match status" value="1"/>
</dbReference>
<evidence type="ECO:0000313" key="8">
    <source>
        <dbReference type="Proteomes" id="UP000218327"/>
    </source>
</evidence>
<keyword evidence="4 6" id="KW-1133">Transmembrane helix</keyword>
<dbReference type="AlphaFoldDB" id="A0A2A5ASI4"/>
<dbReference type="InterPro" id="IPR007156">
    <property type="entry name" value="MamQ_LemA"/>
</dbReference>
<sequence length="198" mass="21784">MEITTIVMLVIIAAVFFYGVGIYNKLVSLKNRYKNAFAQIEVQLKRRYDLIPNLIETAKGYIKHERETLEAVIQARNSASAGLAAAAADPGNASVMKELIGQEGALAGAMNRFNVVMEAYPDLKANQNMMQLSEELTATENKVAFSRQAFNDQVMAYNTYRQSFPTVALAGTFGHSEDASLLEFADSEAIQEAPKVSF</sequence>
<dbReference type="GO" id="GO:0016020">
    <property type="term" value="C:membrane"/>
    <property type="evidence" value="ECO:0007669"/>
    <property type="project" value="UniProtKB-SubCell"/>
</dbReference>
<comment type="similarity">
    <text evidence="2">Belongs to the LemA family.</text>
</comment>
<name>A0A2A5ASI4_9GAMM</name>
<dbReference type="InterPro" id="IPR023353">
    <property type="entry name" value="LemA-like_dom_sf"/>
</dbReference>
<comment type="subcellular location">
    <subcellularLocation>
        <location evidence="1">Membrane</location>
        <topology evidence="1">Single-pass membrane protein</topology>
    </subcellularLocation>
</comment>